<reference evidence="1 2" key="1">
    <citation type="submission" date="2017-06" db="EMBL/GenBank/DDBJ databases">
        <title>Global population genomics of the pathogenic fungus Cryptococcus neoformans var. grubii.</title>
        <authorList>
            <person name="Cuomo C."/>
            <person name="Litvintseva A."/>
            <person name="Chen Y."/>
            <person name="Young S."/>
            <person name="Zeng Q."/>
            <person name="Chapman S."/>
            <person name="Gujja S."/>
            <person name="Saif S."/>
            <person name="Birren B."/>
        </authorList>
    </citation>
    <scope>NUCLEOTIDE SEQUENCE [LARGE SCALE GENOMIC DNA]</scope>
    <source>
        <strain evidence="1 2">Tu259-1</strain>
    </source>
</reference>
<organism evidence="1 2">
    <name type="scientific">Cryptococcus neoformans Tu259-1</name>
    <dbReference type="NCBI Taxonomy" id="1230072"/>
    <lineage>
        <taxon>Eukaryota</taxon>
        <taxon>Fungi</taxon>
        <taxon>Dikarya</taxon>
        <taxon>Basidiomycota</taxon>
        <taxon>Agaricomycotina</taxon>
        <taxon>Tremellomycetes</taxon>
        <taxon>Tremellales</taxon>
        <taxon>Cryptococcaceae</taxon>
        <taxon>Cryptococcus</taxon>
        <taxon>Cryptococcus neoformans species complex</taxon>
    </lineage>
</organism>
<evidence type="ECO:0000313" key="1">
    <source>
        <dbReference type="EMBL" id="OXG10775.1"/>
    </source>
</evidence>
<dbReference type="OrthoDB" id="2568499at2759"/>
<accession>A0A854Q5F7</accession>
<comment type="caution">
    <text evidence="1">The sequence shown here is derived from an EMBL/GenBank/DDBJ whole genome shotgun (WGS) entry which is preliminary data.</text>
</comment>
<name>A0A854Q5F7_CRYNE</name>
<dbReference type="EMBL" id="AMKT01000101">
    <property type="protein sequence ID" value="OXG10775.1"/>
    <property type="molecule type" value="Genomic_DNA"/>
</dbReference>
<gene>
    <name evidence="1" type="ORF">C361_06809</name>
</gene>
<dbReference type="Proteomes" id="UP000199727">
    <property type="component" value="Unassembled WGS sequence"/>
</dbReference>
<sequence length="203" mass="23317">MPCCVVTAFTNALWRDLPFGPMSCLNFSAITMVLSSRYVQRQYLLANKLFWVSTLTEADIAFVRAEILSHFAIFTAILLSILEFSPFTKDHSPFFSWFRLPILWLPLLQGSVSCKDELLFPQSWTSMIPQRGDEVNVKRLQREASCNKSEGFWMKAYKYVKKRDEAAQTSGEGSSIKIWEETFAKAWVKERKGSRLECSSASR</sequence>
<protein>
    <submittedName>
        <fullName evidence="1">Uncharacterized protein</fullName>
    </submittedName>
</protein>
<proteinExistence type="predicted"/>
<evidence type="ECO:0000313" key="2">
    <source>
        <dbReference type="Proteomes" id="UP000199727"/>
    </source>
</evidence>
<dbReference type="AlphaFoldDB" id="A0A854Q5F7"/>